<dbReference type="Gene3D" id="3.40.50.300">
    <property type="entry name" value="P-loop containing nucleotide triphosphate hydrolases"/>
    <property type="match status" value="1"/>
</dbReference>
<dbReference type="InterPro" id="IPR049945">
    <property type="entry name" value="AAA_22"/>
</dbReference>
<dbReference type="GO" id="GO:0016887">
    <property type="term" value="F:ATP hydrolysis activity"/>
    <property type="evidence" value="ECO:0007669"/>
    <property type="project" value="InterPro"/>
</dbReference>
<evidence type="ECO:0000313" key="3">
    <source>
        <dbReference type="Proteomes" id="UP000555728"/>
    </source>
</evidence>
<dbReference type="PANTHER" id="PTHR35894:SF5">
    <property type="entry name" value="MU-LIKE PROPHAGE FLUMU DNA TRANSPOSITION PROTEIN B"/>
    <property type="match status" value="1"/>
</dbReference>
<dbReference type="Proteomes" id="UP000555728">
    <property type="component" value="Unassembled WGS sequence"/>
</dbReference>
<dbReference type="Pfam" id="PF13401">
    <property type="entry name" value="AAA_22"/>
    <property type="match status" value="1"/>
</dbReference>
<name>A0A7W6WMD9_9PROT</name>
<reference evidence="2 3" key="1">
    <citation type="submission" date="2020-08" db="EMBL/GenBank/DDBJ databases">
        <title>Genome sequencing of Purple Non-Sulfur Bacteria from various extreme environments.</title>
        <authorList>
            <person name="Mayer M."/>
        </authorList>
    </citation>
    <scope>NUCLEOTIDE SEQUENCE [LARGE SCALE GENOMIC DNA]</scope>
    <source>
        <strain evidence="2 3">JA135</strain>
    </source>
</reference>
<protein>
    <submittedName>
        <fullName evidence="2">DNA transposition AAA+ family ATPase</fullName>
    </submittedName>
</protein>
<evidence type="ECO:0000259" key="1">
    <source>
        <dbReference type="Pfam" id="PF13401"/>
    </source>
</evidence>
<comment type="caution">
    <text evidence="2">The sequence shown here is derived from an EMBL/GenBank/DDBJ whole genome shotgun (WGS) entry which is preliminary data.</text>
</comment>
<dbReference type="AlphaFoldDB" id="A0A7W6WMD9"/>
<organism evidence="2 3">
    <name type="scientific">Roseospira goensis</name>
    <dbReference type="NCBI Taxonomy" id="391922"/>
    <lineage>
        <taxon>Bacteria</taxon>
        <taxon>Pseudomonadati</taxon>
        <taxon>Pseudomonadota</taxon>
        <taxon>Alphaproteobacteria</taxon>
        <taxon>Rhodospirillales</taxon>
        <taxon>Rhodospirillaceae</taxon>
        <taxon>Roseospira</taxon>
    </lineage>
</organism>
<dbReference type="SUPFAM" id="SSF52540">
    <property type="entry name" value="P-loop containing nucleoside triphosphate hydrolases"/>
    <property type="match status" value="1"/>
</dbReference>
<keyword evidence="3" id="KW-1185">Reference proteome</keyword>
<dbReference type="RefSeq" id="WP_184437113.1">
    <property type="nucleotide sequence ID" value="NZ_JACIGI010000036.1"/>
</dbReference>
<dbReference type="PANTHER" id="PTHR35894">
    <property type="entry name" value="GENERAL SECRETION PATHWAY PROTEIN A-RELATED"/>
    <property type="match status" value="1"/>
</dbReference>
<sequence length="264" mass="28982">MTDRQPTVNATTAPLTNVLRFGELVDTCVQRPRHLPGLGVFYGHSGLGKTWSAVHAAHRTRARYVECGESWTRARFLSALAVEVGVEGRGRAADVVDRIIMACESQDRPVIIDEADHVVRRGYLETVREIADRAGVPIVLVGEEALPQMIAARSERTHNRVLMWVAAEPVTPEDVATVARLYYPDLEIAADLVERITAASAHRIRRAVVNLHRVATEALAQGWDTVDLARWGDRALYTGQVPALRAGERIPAAPRLAAVPGGRR</sequence>
<dbReference type="EMBL" id="JACIGI010000036">
    <property type="protein sequence ID" value="MBB4287402.1"/>
    <property type="molecule type" value="Genomic_DNA"/>
</dbReference>
<proteinExistence type="predicted"/>
<evidence type="ECO:0000313" key="2">
    <source>
        <dbReference type="EMBL" id="MBB4287402.1"/>
    </source>
</evidence>
<accession>A0A7W6WMD9</accession>
<gene>
    <name evidence="2" type="ORF">GGD88_003150</name>
</gene>
<feature type="domain" description="ORC1/DEAH AAA+ ATPase" evidence="1">
    <location>
        <begin position="36"/>
        <end position="149"/>
    </location>
</feature>
<dbReference type="InterPro" id="IPR052026">
    <property type="entry name" value="ExeA_AAA_ATPase_DNA-bind"/>
</dbReference>
<dbReference type="InterPro" id="IPR027417">
    <property type="entry name" value="P-loop_NTPase"/>
</dbReference>